<evidence type="ECO:0000313" key="4">
    <source>
        <dbReference type="EMBL" id="OQP65132.1"/>
    </source>
</evidence>
<keyword evidence="2 3" id="KW-0802">TPR repeat</keyword>
<keyword evidence="5" id="KW-1185">Reference proteome</keyword>
<dbReference type="InterPro" id="IPR050498">
    <property type="entry name" value="Ycf3"/>
</dbReference>
<proteinExistence type="predicted"/>
<dbReference type="SMART" id="SM00028">
    <property type="entry name" value="TPR"/>
    <property type="match status" value="6"/>
</dbReference>
<dbReference type="PANTHER" id="PTHR44858">
    <property type="entry name" value="TETRATRICOPEPTIDE REPEAT PROTEIN 6"/>
    <property type="match status" value="1"/>
</dbReference>
<organism evidence="4 5">
    <name type="scientific">Niastella populi</name>
    <dbReference type="NCBI Taxonomy" id="550983"/>
    <lineage>
        <taxon>Bacteria</taxon>
        <taxon>Pseudomonadati</taxon>
        <taxon>Bacteroidota</taxon>
        <taxon>Chitinophagia</taxon>
        <taxon>Chitinophagales</taxon>
        <taxon>Chitinophagaceae</taxon>
        <taxon>Niastella</taxon>
    </lineage>
</organism>
<dbReference type="OrthoDB" id="639380at2"/>
<evidence type="ECO:0000313" key="5">
    <source>
        <dbReference type="Proteomes" id="UP000192276"/>
    </source>
</evidence>
<protein>
    <submittedName>
        <fullName evidence="4">Uncharacterized protein</fullName>
    </submittedName>
</protein>
<reference evidence="5" key="1">
    <citation type="submission" date="2016-04" db="EMBL/GenBank/DDBJ databases">
        <authorList>
            <person name="Chen L."/>
            <person name="Zhuang W."/>
            <person name="Wang G."/>
        </authorList>
    </citation>
    <scope>NUCLEOTIDE SEQUENCE [LARGE SCALE GENOMIC DNA]</scope>
    <source>
        <strain evidence="5">208</strain>
    </source>
</reference>
<feature type="repeat" description="TPR" evidence="3">
    <location>
        <begin position="321"/>
        <end position="354"/>
    </location>
</feature>
<dbReference type="PROSITE" id="PS50005">
    <property type="entry name" value="TPR"/>
    <property type="match status" value="2"/>
</dbReference>
<dbReference type="SUPFAM" id="SSF48452">
    <property type="entry name" value="TPR-like"/>
    <property type="match status" value="1"/>
</dbReference>
<evidence type="ECO:0000256" key="2">
    <source>
        <dbReference type="ARBA" id="ARBA00022803"/>
    </source>
</evidence>
<accession>A0A1V9G3I3</accession>
<dbReference type="STRING" id="550983.A4R26_15635"/>
<comment type="caution">
    <text evidence="4">The sequence shown here is derived from an EMBL/GenBank/DDBJ whole genome shotgun (WGS) entry which is preliminary data.</text>
</comment>
<dbReference type="Gene3D" id="1.25.40.10">
    <property type="entry name" value="Tetratricopeptide repeat domain"/>
    <property type="match status" value="3"/>
</dbReference>
<dbReference type="AlphaFoldDB" id="A0A1V9G3I3"/>
<dbReference type="Proteomes" id="UP000192276">
    <property type="component" value="Unassembled WGS sequence"/>
</dbReference>
<dbReference type="InterPro" id="IPR011990">
    <property type="entry name" value="TPR-like_helical_dom_sf"/>
</dbReference>
<gene>
    <name evidence="4" type="ORF">A4R26_15635</name>
</gene>
<sequence length="366" mass="41939">MDAGICNIHHMPMQWYTVCGAAPLKKLIILMKKCVSIPVLLVGWLCWLCSCTSGNNDRVSAEKILNTPPYAGLTDSIQQFPKNQELYMQRAVLLSQNNLHELAMADYKKAWEIKPDEFVALKYVSNLMLVNKPEEAIRLLKESLAKWPANPDLHRRLGEIYTQTGENNKAMAQYDEWAQQDSMNFEVWYEKGVLLAQLNDTPAAIQAMEKSYQVQPLNYNGLALASLYAATLNPKVITICDELIRKDTSGILNDVLYLKGSYYSDTKQYDKAMQLFNECISRDWKFADAYIEKGIIFHDLKKIDSALKVFTMAATVANTNPDAWYWMARCYEEQGKKDLALVNYKRALAIDKRFDEAREGIRRVEK</sequence>
<feature type="repeat" description="TPR" evidence="3">
    <location>
        <begin position="185"/>
        <end position="218"/>
    </location>
</feature>
<dbReference type="Pfam" id="PF14559">
    <property type="entry name" value="TPR_19"/>
    <property type="match status" value="1"/>
</dbReference>
<dbReference type="EMBL" id="LWBP01000078">
    <property type="protein sequence ID" value="OQP65132.1"/>
    <property type="molecule type" value="Genomic_DNA"/>
</dbReference>
<dbReference type="InterPro" id="IPR019734">
    <property type="entry name" value="TPR_rpt"/>
</dbReference>
<evidence type="ECO:0000256" key="1">
    <source>
        <dbReference type="ARBA" id="ARBA00022737"/>
    </source>
</evidence>
<name>A0A1V9G3I3_9BACT</name>
<dbReference type="Pfam" id="PF00515">
    <property type="entry name" value="TPR_1"/>
    <property type="match status" value="1"/>
</dbReference>
<dbReference type="PANTHER" id="PTHR44858:SF1">
    <property type="entry name" value="UDP-N-ACETYLGLUCOSAMINE--PEPTIDE N-ACETYLGLUCOSAMINYLTRANSFERASE SPINDLY-RELATED"/>
    <property type="match status" value="1"/>
</dbReference>
<dbReference type="Pfam" id="PF13181">
    <property type="entry name" value="TPR_8"/>
    <property type="match status" value="2"/>
</dbReference>
<evidence type="ECO:0000256" key="3">
    <source>
        <dbReference type="PROSITE-ProRule" id="PRU00339"/>
    </source>
</evidence>
<keyword evidence="1" id="KW-0677">Repeat</keyword>